<comment type="caution">
    <text evidence="4">The sequence shown here is derived from an EMBL/GenBank/DDBJ whole genome shotgun (WGS) entry which is preliminary data.</text>
</comment>
<sequence>MIYVGIDVAKDKHDCLITNSDGEILFPIFNISNDLIGFSLLLQRIQSCSNNPETIKIGLEATGHYSNNIADFLINKNYHIFIINPLHTSLYKKSQSFRKTKTDKADAQSIVSMLMTQKLTPYAPASYHEKELKSLTRYRFNLVKDCSKLKVSFSRLMNIIFPELEKIVHELQVKSVYQLMREYTDTNAISKAHLNRLTNLLSKYSKGHYGREKAIEIREAAKQSIGSCNGIQAIELQQTLARIHLLLEQIEIIEERIKRIVQEIDSPFITIPGISYITAAMIHAEIGDFSEFSDAGKILAFAGMEPSIYQSGQYTSNKAKMVKRGSKYLRFALYTAAKNVGKWDGNFQTFLQKKLAEGKPYNVAVSHVAKKLVRVLYSMEIKHEIYIK</sequence>
<evidence type="ECO:0000313" key="4">
    <source>
        <dbReference type="EMBL" id="MPM09935.1"/>
    </source>
</evidence>
<dbReference type="PANTHER" id="PTHR33055:SF15">
    <property type="entry name" value="TRANSPOSASE-RELATED"/>
    <property type="match status" value="1"/>
</dbReference>
<protein>
    <submittedName>
        <fullName evidence="4">IS110 family transposase ISFnu3</fullName>
    </submittedName>
</protein>
<dbReference type="Pfam" id="PF01548">
    <property type="entry name" value="DEDD_Tnp_IS110"/>
    <property type="match status" value="1"/>
</dbReference>
<evidence type="ECO:0000259" key="3">
    <source>
        <dbReference type="Pfam" id="PF02371"/>
    </source>
</evidence>
<evidence type="ECO:0000259" key="2">
    <source>
        <dbReference type="Pfam" id="PF01548"/>
    </source>
</evidence>
<proteinExistence type="predicted"/>
<dbReference type="EMBL" id="VSSQ01001630">
    <property type="protein sequence ID" value="MPM09935.1"/>
    <property type="molecule type" value="Genomic_DNA"/>
</dbReference>
<dbReference type="PANTHER" id="PTHR33055">
    <property type="entry name" value="TRANSPOSASE FOR INSERTION SEQUENCE ELEMENT IS1111A"/>
    <property type="match status" value="1"/>
</dbReference>
<dbReference type="Pfam" id="PF02371">
    <property type="entry name" value="Transposase_20"/>
    <property type="match status" value="1"/>
</dbReference>
<gene>
    <name evidence="4" type="ORF">SDC9_56259</name>
</gene>
<accession>A0A644X191</accession>
<dbReference type="InterPro" id="IPR003346">
    <property type="entry name" value="Transposase_20"/>
</dbReference>
<organism evidence="4">
    <name type="scientific">bioreactor metagenome</name>
    <dbReference type="NCBI Taxonomy" id="1076179"/>
    <lineage>
        <taxon>unclassified sequences</taxon>
        <taxon>metagenomes</taxon>
        <taxon>ecological metagenomes</taxon>
    </lineage>
</organism>
<dbReference type="GO" id="GO:0006313">
    <property type="term" value="P:DNA transposition"/>
    <property type="evidence" value="ECO:0007669"/>
    <property type="project" value="InterPro"/>
</dbReference>
<feature type="domain" description="Transposase IS116/IS110/IS902 C-terminal" evidence="3">
    <location>
        <begin position="269"/>
        <end position="351"/>
    </location>
</feature>
<dbReference type="GO" id="GO:0003677">
    <property type="term" value="F:DNA binding"/>
    <property type="evidence" value="ECO:0007669"/>
    <property type="project" value="InterPro"/>
</dbReference>
<reference evidence="4" key="1">
    <citation type="submission" date="2019-08" db="EMBL/GenBank/DDBJ databases">
        <authorList>
            <person name="Kucharzyk K."/>
            <person name="Murdoch R.W."/>
            <person name="Higgins S."/>
            <person name="Loffler F."/>
        </authorList>
    </citation>
    <scope>NUCLEOTIDE SEQUENCE</scope>
</reference>
<dbReference type="AlphaFoldDB" id="A0A644X191"/>
<dbReference type="GO" id="GO:0004803">
    <property type="term" value="F:transposase activity"/>
    <property type="evidence" value="ECO:0007669"/>
    <property type="project" value="InterPro"/>
</dbReference>
<evidence type="ECO:0000256" key="1">
    <source>
        <dbReference type="SAM" id="Coils"/>
    </source>
</evidence>
<keyword evidence="1" id="KW-0175">Coiled coil</keyword>
<feature type="domain" description="Transposase IS110-like N-terminal" evidence="2">
    <location>
        <begin position="4"/>
        <end position="162"/>
    </location>
</feature>
<dbReference type="InterPro" id="IPR002525">
    <property type="entry name" value="Transp_IS110-like_N"/>
</dbReference>
<name>A0A644X191_9ZZZZ</name>
<feature type="coiled-coil region" evidence="1">
    <location>
        <begin position="236"/>
        <end position="263"/>
    </location>
</feature>
<dbReference type="NCBIfam" id="NF033542">
    <property type="entry name" value="transpos_IS110"/>
    <property type="match status" value="1"/>
</dbReference>
<dbReference type="InterPro" id="IPR047650">
    <property type="entry name" value="Transpos_IS110"/>
</dbReference>